<feature type="transmembrane region" description="Helical" evidence="5">
    <location>
        <begin position="84"/>
        <end position="102"/>
    </location>
</feature>
<accession>A0A1Y6FLK5</accession>
<dbReference type="PANTHER" id="PTHR36116">
    <property type="entry name" value="UPF0060 MEMBRANE PROTEIN YNFA"/>
    <property type="match status" value="1"/>
</dbReference>
<dbReference type="InterPro" id="IPR037185">
    <property type="entry name" value="EmrE-like"/>
</dbReference>
<name>A0A1Y6FLK5_9HYPH</name>
<dbReference type="RefSeq" id="WP_086470587.1">
    <property type="nucleotide sequence ID" value="NZ_FXWK01000001.1"/>
</dbReference>
<evidence type="ECO:0000256" key="4">
    <source>
        <dbReference type="ARBA" id="ARBA00023136"/>
    </source>
</evidence>
<evidence type="ECO:0000256" key="2">
    <source>
        <dbReference type="ARBA" id="ARBA00022692"/>
    </source>
</evidence>
<dbReference type="EMBL" id="FXWK01000001">
    <property type="protein sequence ID" value="SMQ75639.1"/>
    <property type="molecule type" value="Genomic_DNA"/>
</dbReference>
<keyword evidence="1" id="KW-1003">Cell membrane</keyword>
<feature type="transmembrane region" description="Helical" evidence="5">
    <location>
        <begin position="58"/>
        <end position="78"/>
    </location>
</feature>
<dbReference type="OrthoDB" id="123240at2"/>
<evidence type="ECO:0000313" key="6">
    <source>
        <dbReference type="EMBL" id="SMQ75639.1"/>
    </source>
</evidence>
<evidence type="ECO:0000313" key="7">
    <source>
        <dbReference type="Proteomes" id="UP000194474"/>
    </source>
</evidence>
<proteinExistence type="predicted"/>
<keyword evidence="7" id="KW-1185">Reference proteome</keyword>
<evidence type="ECO:0000256" key="5">
    <source>
        <dbReference type="SAM" id="Phobius"/>
    </source>
</evidence>
<sequence>MPFLIFFAAAGFEIGGCFLVWQAMRGGHLWLWVPAVLCLAVFGYLLSLAGSDSAGRAFAIYGGIYILASVAFMAGFEGIRPDRWDLLGAALALAGAAVIFFAPRAG</sequence>
<reference evidence="7" key="1">
    <citation type="submission" date="2017-04" db="EMBL/GenBank/DDBJ databases">
        <authorList>
            <person name="Varghese N."/>
            <person name="Submissions S."/>
        </authorList>
    </citation>
    <scope>NUCLEOTIDE SEQUENCE [LARGE SCALE GENOMIC DNA]</scope>
</reference>
<dbReference type="Pfam" id="PF02694">
    <property type="entry name" value="UPF0060"/>
    <property type="match status" value="1"/>
</dbReference>
<evidence type="ECO:0000256" key="1">
    <source>
        <dbReference type="ARBA" id="ARBA00022475"/>
    </source>
</evidence>
<dbReference type="AlphaFoldDB" id="A0A1Y6FLK5"/>
<dbReference type="GO" id="GO:0005886">
    <property type="term" value="C:plasma membrane"/>
    <property type="evidence" value="ECO:0007669"/>
    <property type="project" value="TreeGrafter"/>
</dbReference>
<feature type="transmembrane region" description="Helical" evidence="5">
    <location>
        <begin position="29"/>
        <end position="46"/>
    </location>
</feature>
<protein>
    <submittedName>
        <fullName evidence="6">Small multidrug resistance family-3 protein</fullName>
    </submittedName>
</protein>
<keyword evidence="2 5" id="KW-0812">Transmembrane</keyword>
<dbReference type="SUPFAM" id="SSF103481">
    <property type="entry name" value="Multidrug resistance efflux transporter EmrE"/>
    <property type="match status" value="1"/>
</dbReference>
<dbReference type="PANTHER" id="PTHR36116:SF1">
    <property type="entry name" value="UPF0060 MEMBRANE PROTEIN YNFA"/>
    <property type="match status" value="1"/>
</dbReference>
<dbReference type="InterPro" id="IPR003844">
    <property type="entry name" value="UPF0060"/>
</dbReference>
<dbReference type="Proteomes" id="UP000194474">
    <property type="component" value="Unassembled WGS sequence"/>
</dbReference>
<gene>
    <name evidence="6" type="ORF">SAMN06295905_2361</name>
</gene>
<organism evidence="6 7">
    <name type="scientific">Devosia lucknowensis</name>
    <dbReference type="NCBI Taxonomy" id="1096929"/>
    <lineage>
        <taxon>Bacteria</taxon>
        <taxon>Pseudomonadati</taxon>
        <taxon>Pseudomonadota</taxon>
        <taxon>Alphaproteobacteria</taxon>
        <taxon>Hyphomicrobiales</taxon>
        <taxon>Devosiaceae</taxon>
        <taxon>Devosia</taxon>
    </lineage>
</organism>
<evidence type="ECO:0000256" key="3">
    <source>
        <dbReference type="ARBA" id="ARBA00022989"/>
    </source>
</evidence>
<keyword evidence="4 5" id="KW-0472">Membrane</keyword>
<keyword evidence="3 5" id="KW-1133">Transmembrane helix</keyword>